<reference evidence="4 5" key="1">
    <citation type="journal article" date="2019" name="Sci. Rep.">
        <title>A high-quality genome of Eragrostis curvula grass provides insights into Poaceae evolution and supports new strategies to enhance forage quality.</title>
        <authorList>
            <person name="Carballo J."/>
            <person name="Santos B.A.C.M."/>
            <person name="Zappacosta D."/>
            <person name="Garbus I."/>
            <person name="Selva J.P."/>
            <person name="Gallo C.A."/>
            <person name="Diaz A."/>
            <person name="Albertini E."/>
            <person name="Caccamo M."/>
            <person name="Echenique V."/>
        </authorList>
    </citation>
    <scope>NUCLEOTIDE SEQUENCE [LARGE SCALE GENOMIC DNA]</scope>
    <source>
        <strain evidence="5">cv. Victoria</strain>
        <tissue evidence="4">Leaf</tissue>
    </source>
</reference>
<evidence type="ECO:0008006" key="6">
    <source>
        <dbReference type="Google" id="ProtNLM"/>
    </source>
</evidence>
<evidence type="ECO:0000313" key="4">
    <source>
        <dbReference type="EMBL" id="TVU51415.1"/>
    </source>
</evidence>
<feature type="binding site" description="axial binding residue" evidence="2">
    <location>
        <position position="439"/>
    </location>
    <ligand>
        <name>heme</name>
        <dbReference type="ChEBI" id="CHEBI:30413"/>
    </ligand>
    <ligandPart>
        <name>Fe</name>
        <dbReference type="ChEBI" id="CHEBI:18248"/>
    </ligandPart>
</feature>
<comment type="caution">
    <text evidence="4">The sequence shown here is derived from an EMBL/GenBank/DDBJ whole genome shotgun (WGS) entry which is preliminary data.</text>
</comment>
<name>A0A5J9WUB3_9POAL</name>
<keyword evidence="5" id="KW-1185">Reference proteome</keyword>
<dbReference type="GO" id="GO:0005506">
    <property type="term" value="F:iron ion binding"/>
    <property type="evidence" value="ECO:0007669"/>
    <property type="project" value="InterPro"/>
</dbReference>
<proteinExistence type="inferred from homology"/>
<dbReference type="OrthoDB" id="6764281at2759"/>
<evidence type="ECO:0000256" key="1">
    <source>
        <dbReference type="ARBA" id="ARBA00010617"/>
    </source>
</evidence>
<dbReference type="Gramene" id="TVU51415">
    <property type="protein sequence ID" value="TVU51415"/>
    <property type="gene ID" value="EJB05_02846"/>
</dbReference>
<dbReference type="GO" id="GO:0004497">
    <property type="term" value="F:monooxygenase activity"/>
    <property type="evidence" value="ECO:0007669"/>
    <property type="project" value="UniProtKB-KW"/>
</dbReference>
<dbReference type="Pfam" id="PF00067">
    <property type="entry name" value="p450"/>
    <property type="match status" value="1"/>
</dbReference>
<dbReference type="Gene3D" id="1.10.630.10">
    <property type="entry name" value="Cytochrome P450"/>
    <property type="match status" value="1"/>
</dbReference>
<dbReference type="GO" id="GO:0020037">
    <property type="term" value="F:heme binding"/>
    <property type="evidence" value="ECO:0007669"/>
    <property type="project" value="InterPro"/>
</dbReference>
<keyword evidence="3" id="KW-0560">Oxidoreductase</keyword>
<dbReference type="Proteomes" id="UP000324897">
    <property type="component" value="Chromosome 6"/>
</dbReference>
<sequence length="540" mass="59242">MASLLLAVAVSFYLILVSVYVFQLITNARRRLPPGPLPLPLVGNLLSISAGSPHRSLARLAQRHGPSLMSDRLGAVHAVVVSSTDAAQEMLQKHNADLASRPAVDAWRANGHLANSVIFRPPDARWCALQKLAAAELFSPARLNATRPLRQQVVHELMHYVSELVACGEAAFAVRDLAFTASMNTLSRAVFSVDLDSGPSARGLKDIATVLAMAPNVSDFFPAIAAADLQGLRRRMAPLVATAYRITDRLLEQRLRAREAGEPRKNDMLDVVLDKEYEWRQEGSVIDRNAIKGLFTDLFVAGADTSSTTVEWAMAELLQNPEVMNKVKGELREVLGTKMQVEESDIAQLPYLQAVVKEVLRLHPPVAMTHYQAEATVQVQSYTVPRGTIIILNIWAVHRNADVWEDPDKFKPERFMNTECDFSGKDCKLIPFGGGRRICLGLPLAYGTIHLILASLLHRFEWNIPEEARSKGIDMTEKFGIVVSMASPLKAIAKNRVAENYRDFAAVAADLLTANVTRTAARIKGLTANGGLGGVNGRHE</sequence>
<evidence type="ECO:0000313" key="5">
    <source>
        <dbReference type="Proteomes" id="UP000324897"/>
    </source>
</evidence>
<evidence type="ECO:0000256" key="3">
    <source>
        <dbReference type="RuleBase" id="RU000461"/>
    </source>
</evidence>
<dbReference type="PROSITE" id="PS00086">
    <property type="entry name" value="CYTOCHROME_P450"/>
    <property type="match status" value="1"/>
</dbReference>
<evidence type="ECO:0000256" key="2">
    <source>
        <dbReference type="PIRSR" id="PIRSR602401-1"/>
    </source>
</evidence>
<dbReference type="InterPro" id="IPR017972">
    <property type="entry name" value="Cyt_P450_CS"/>
</dbReference>
<dbReference type="SUPFAM" id="SSF48264">
    <property type="entry name" value="Cytochrome P450"/>
    <property type="match status" value="1"/>
</dbReference>
<keyword evidence="3" id="KW-0503">Monooxygenase</keyword>
<organism evidence="4 5">
    <name type="scientific">Eragrostis curvula</name>
    <name type="common">weeping love grass</name>
    <dbReference type="NCBI Taxonomy" id="38414"/>
    <lineage>
        <taxon>Eukaryota</taxon>
        <taxon>Viridiplantae</taxon>
        <taxon>Streptophyta</taxon>
        <taxon>Embryophyta</taxon>
        <taxon>Tracheophyta</taxon>
        <taxon>Spermatophyta</taxon>
        <taxon>Magnoliopsida</taxon>
        <taxon>Liliopsida</taxon>
        <taxon>Poales</taxon>
        <taxon>Poaceae</taxon>
        <taxon>PACMAD clade</taxon>
        <taxon>Chloridoideae</taxon>
        <taxon>Eragrostideae</taxon>
        <taxon>Eragrostidinae</taxon>
        <taxon>Eragrostis</taxon>
    </lineage>
</organism>
<dbReference type="InterPro" id="IPR036396">
    <property type="entry name" value="Cyt_P450_sf"/>
</dbReference>
<dbReference type="InterPro" id="IPR001128">
    <property type="entry name" value="Cyt_P450"/>
</dbReference>
<dbReference type="PANTHER" id="PTHR47950">
    <property type="entry name" value="CYTOCHROME P450, FAMILY 76, SUBFAMILY C, POLYPEPTIDE 5-RELATED"/>
    <property type="match status" value="1"/>
</dbReference>
<dbReference type="PRINTS" id="PR00463">
    <property type="entry name" value="EP450I"/>
</dbReference>
<keyword evidence="2 3" id="KW-0349">Heme</keyword>
<comment type="similarity">
    <text evidence="1 3">Belongs to the cytochrome P450 family.</text>
</comment>
<dbReference type="EMBL" id="RWGY01000002">
    <property type="protein sequence ID" value="TVU51415.1"/>
    <property type="molecule type" value="Genomic_DNA"/>
</dbReference>
<accession>A0A5J9WUB3</accession>
<feature type="non-terminal residue" evidence="4">
    <location>
        <position position="1"/>
    </location>
</feature>
<keyword evidence="2 3" id="KW-0479">Metal-binding</keyword>
<dbReference type="FunFam" id="1.10.630.10:FF:000163">
    <property type="entry name" value="Geraniol 8-hydroxylase"/>
    <property type="match status" value="1"/>
</dbReference>
<gene>
    <name evidence="4" type="ORF">EJB05_02846</name>
</gene>
<protein>
    <recommendedName>
        <fullName evidence="6">Cytochrome P450</fullName>
    </recommendedName>
</protein>
<dbReference type="CDD" id="cd11073">
    <property type="entry name" value="CYP76-like"/>
    <property type="match status" value="1"/>
</dbReference>
<dbReference type="PANTHER" id="PTHR47950:SF7">
    <property type="entry name" value="OS12G0196700 PROTEIN"/>
    <property type="match status" value="1"/>
</dbReference>
<comment type="cofactor">
    <cofactor evidence="2">
        <name>heme</name>
        <dbReference type="ChEBI" id="CHEBI:30413"/>
    </cofactor>
</comment>
<dbReference type="InterPro" id="IPR002401">
    <property type="entry name" value="Cyt_P450_E_grp-I"/>
</dbReference>
<dbReference type="PRINTS" id="PR00385">
    <property type="entry name" value="P450"/>
</dbReference>
<keyword evidence="2 3" id="KW-0408">Iron</keyword>
<dbReference type="GO" id="GO:0016705">
    <property type="term" value="F:oxidoreductase activity, acting on paired donors, with incorporation or reduction of molecular oxygen"/>
    <property type="evidence" value="ECO:0007669"/>
    <property type="project" value="InterPro"/>
</dbReference>
<dbReference type="AlphaFoldDB" id="A0A5J9WUB3"/>